<dbReference type="PANTHER" id="PTHR31744">
    <property type="entry name" value="PROTEIN CUP-SHAPED COTYLEDON 2-RELATED"/>
    <property type="match status" value="1"/>
</dbReference>
<dbReference type="SUPFAM" id="SSF101941">
    <property type="entry name" value="NAC domain"/>
    <property type="match status" value="1"/>
</dbReference>
<dbReference type="GO" id="GO:0005634">
    <property type="term" value="C:nucleus"/>
    <property type="evidence" value="ECO:0007669"/>
    <property type="project" value="UniProtKB-SubCell"/>
</dbReference>
<evidence type="ECO:0000256" key="2">
    <source>
        <dbReference type="ARBA" id="ARBA00023015"/>
    </source>
</evidence>
<evidence type="ECO:0000256" key="5">
    <source>
        <dbReference type="ARBA" id="ARBA00023242"/>
    </source>
</evidence>
<evidence type="ECO:0000256" key="3">
    <source>
        <dbReference type="ARBA" id="ARBA00023125"/>
    </source>
</evidence>
<dbReference type="AlphaFoldDB" id="A0A8T0MR06"/>
<feature type="domain" description="NAC" evidence="7">
    <location>
        <begin position="10"/>
        <end position="156"/>
    </location>
</feature>
<organism evidence="8 9">
    <name type="scientific">Panicum virgatum</name>
    <name type="common">Blackwell switchgrass</name>
    <dbReference type="NCBI Taxonomy" id="38727"/>
    <lineage>
        <taxon>Eukaryota</taxon>
        <taxon>Viridiplantae</taxon>
        <taxon>Streptophyta</taxon>
        <taxon>Embryophyta</taxon>
        <taxon>Tracheophyta</taxon>
        <taxon>Spermatophyta</taxon>
        <taxon>Magnoliopsida</taxon>
        <taxon>Liliopsida</taxon>
        <taxon>Poales</taxon>
        <taxon>Poaceae</taxon>
        <taxon>PACMAD clade</taxon>
        <taxon>Panicoideae</taxon>
        <taxon>Panicodae</taxon>
        <taxon>Paniceae</taxon>
        <taxon>Panicinae</taxon>
        <taxon>Panicum</taxon>
        <taxon>Panicum sect. Hiantes</taxon>
    </lineage>
</organism>
<keyword evidence="4" id="KW-0804">Transcription</keyword>
<dbReference type="GO" id="GO:0006355">
    <property type="term" value="P:regulation of DNA-templated transcription"/>
    <property type="evidence" value="ECO:0007669"/>
    <property type="project" value="InterPro"/>
</dbReference>
<keyword evidence="3" id="KW-0238">DNA-binding</keyword>
<dbReference type="InterPro" id="IPR036093">
    <property type="entry name" value="NAC_dom_sf"/>
</dbReference>
<comment type="subcellular location">
    <subcellularLocation>
        <location evidence="1">Nucleus</location>
    </subcellularLocation>
</comment>
<evidence type="ECO:0000313" key="8">
    <source>
        <dbReference type="EMBL" id="KAG2537514.1"/>
    </source>
</evidence>
<evidence type="ECO:0000256" key="1">
    <source>
        <dbReference type="ARBA" id="ARBA00004123"/>
    </source>
</evidence>
<keyword evidence="2" id="KW-0805">Transcription regulation</keyword>
<evidence type="ECO:0000256" key="6">
    <source>
        <dbReference type="SAM" id="MobiDB-lite"/>
    </source>
</evidence>
<reference evidence="8" key="1">
    <citation type="submission" date="2020-05" db="EMBL/GenBank/DDBJ databases">
        <title>WGS assembly of Panicum virgatum.</title>
        <authorList>
            <person name="Lovell J.T."/>
            <person name="Jenkins J."/>
            <person name="Shu S."/>
            <person name="Juenger T.E."/>
            <person name="Schmutz J."/>
        </authorList>
    </citation>
    <scope>NUCLEOTIDE SEQUENCE</scope>
    <source>
        <strain evidence="8">AP13</strain>
    </source>
</reference>
<dbReference type="Gene3D" id="2.170.150.80">
    <property type="entry name" value="NAC domain"/>
    <property type="match status" value="1"/>
</dbReference>
<sequence length="307" mass="33634">MGLREMDSALPPGFRFYPSDEELVCFYLRNKVANQRVASGTLVEVDLHAREPWELPDVAKLTAEEWYFFSFRDRKYATGLRTNRATKTGYWKATGKDRSVHEQGTRALVGMRKTLVFYRGRAPNGQKTSWVMHEFRLETPNSTPKEDWVLCRVFNKMKPSSEGEEAGRIHRGHPATGTDTGTGAEPSSPPVFLGSLPDPTATPADEFYQQHQTITTGSQCGSGVSSSAGALLMNLAMLQQGSFLDYCSPVVHHGVAVGALHNAGCNGDDANMAMALGHVGFEEHGMGEVVEMEYAQEQGGCGGGLYF</sequence>
<dbReference type="PROSITE" id="PS51005">
    <property type="entry name" value="NAC"/>
    <property type="match status" value="1"/>
</dbReference>
<gene>
    <name evidence="8" type="ORF">PVAP13_9NG302700</name>
</gene>
<accession>A0A8T0MR06</accession>
<dbReference type="EMBL" id="CM029054">
    <property type="protein sequence ID" value="KAG2537514.1"/>
    <property type="molecule type" value="Genomic_DNA"/>
</dbReference>
<evidence type="ECO:0000259" key="7">
    <source>
        <dbReference type="PROSITE" id="PS51005"/>
    </source>
</evidence>
<dbReference type="FunFam" id="2.170.150.80:FF:000006">
    <property type="entry name" value="NAC domain-containing protein 100-like"/>
    <property type="match status" value="1"/>
</dbReference>
<dbReference type="Pfam" id="PF02365">
    <property type="entry name" value="NAM"/>
    <property type="match status" value="1"/>
</dbReference>
<dbReference type="GO" id="GO:0003677">
    <property type="term" value="F:DNA binding"/>
    <property type="evidence" value="ECO:0007669"/>
    <property type="project" value="UniProtKB-KW"/>
</dbReference>
<evidence type="ECO:0000256" key="4">
    <source>
        <dbReference type="ARBA" id="ARBA00023163"/>
    </source>
</evidence>
<keyword evidence="9" id="KW-1185">Reference proteome</keyword>
<proteinExistence type="predicted"/>
<protein>
    <recommendedName>
        <fullName evidence="7">NAC domain-containing protein</fullName>
    </recommendedName>
</protein>
<comment type="caution">
    <text evidence="8">The sequence shown here is derived from an EMBL/GenBank/DDBJ whole genome shotgun (WGS) entry which is preliminary data.</text>
</comment>
<keyword evidence="5" id="KW-0539">Nucleus</keyword>
<evidence type="ECO:0000313" key="9">
    <source>
        <dbReference type="Proteomes" id="UP000823388"/>
    </source>
</evidence>
<feature type="region of interest" description="Disordered" evidence="6">
    <location>
        <begin position="161"/>
        <end position="189"/>
    </location>
</feature>
<dbReference type="OrthoDB" id="730183at2759"/>
<name>A0A8T0MR06_PANVG</name>
<dbReference type="Proteomes" id="UP000823388">
    <property type="component" value="Chromosome 9N"/>
</dbReference>
<dbReference type="InterPro" id="IPR003441">
    <property type="entry name" value="NAC-dom"/>
</dbReference>
<dbReference type="PANTHER" id="PTHR31744:SF87">
    <property type="entry name" value="CONTAINING PROTEIN 21_22, PUTATIVE, EXPRESSED-RELATED"/>
    <property type="match status" value="1"/>
</dbReference>